<protein>
    <submittedName>
        <fullName evidence="1">Uncharacterized protein</fullName>
    </submittedName>
</protein>
<dbReference type="Proteomes" id="UP000236743">
    <property type="component" value="Unassembled WGS sequence"/>
</dbReference>
<dbReference type="AlphaFoldDB" id="A0A1H6C861"/>
<name>A0A1H6C861_9HYPH</name>
<organism evidence="1 2">
    <name type="scientific">Bosea lathyri</name>
    <dbReference type="NCBI Taxonomy" id="1036778"/>
    <lineage>
        <taxon>Bacteria</taxon>
        <taxon>Pseudomonadati</taxon>
        <taxon>Pseudomonadota</taxon>
        <taxon>Alphaproteobacteria</taxon>
        <taxon>Hyphomicrobiales</taxon>
        <taxon>Boseaceae</taxon>
        <taxon>Bosea</taxon>
    </lineage>
</organism>
<keyword evidence="2" id="KW-1185">Reference proteome</keyword>
<gene>
    <name evidence="1" type="ORF">SAMN04488115_109123</name>
</gene>
<evidence type="ECO:0000313" key="1">
    <source>
        <dbReference type="EMBL" id="SEG69164.1"/>
    </source>
</evidence>
<evidence type="ECO:0000313" key="2">
    <source>
        <dbReference type="Proteomes" id="UP000236743"/>
    </source>
</evidence>
<reference evidence="1 2" key="1">
    <citation type="submission" date="2016-10" db="EMBL/GenBank/DDBJ databases">
        <authorList>
            <person name="de Groot N.N."/>
        </authorList>
    </citation>
    <scope>NUCLEOTIDE SEQUENCE [LARGE SCALE GENOMIC DNA]</scope>
    <source>
        <strain evidence="1 2">DSM 26656</strain>
    </source>
</reference>
<proteinExistence type="predicted"/>
<accession>A0A1H6C861</accession>
<sequence length="59" mass="6789">MCARRVLRSGPVAEIARSPLPKRQDDASPIDRDTRLAQYRAEGWNRFDEKAEPYKSTVI</sequence>
<dbReference type="EMBL" id="FNUY01000009">
    <property type="protein sequence ID" value="SEG69164.1"/>
    <property type="molecule type" value="Genomic_DNA"/>
</dbReference>